<dbReference type="RefSeq" id="XP_072844437.1">
    <property type="nucleotide sequence ID" value="XM_072988336.1"/>
</dbReference>
<keyword evidence="10" id="KW-0539">Nucleus</keyword>
<keyword evidence="9" id="KW-0804">Transcription</keyword>
<evidence type="ECO:0000313" key="18">
    <source>
        <dbReference type="RefSeq" id="XP_072844439.1"/>
    </source>
</evidence>
<dbReference type="InterPro" id="IPR003309">
    <property type="entry name" value="SCAN_dom"/>
</dbReference>
<evidence type="ECO:0000259" key="13">
    <source>
        <dbReference type="PROSITE" id="PS50157"/>
    </source>
</evidence>
<proteinExistence type="inferred from homology"/>
<feature type="compositionally biased region" description="Basic and acidic residues" evidence="12">
    <location>
        <begin position="303"/>
        <end position="329"/>
    </location>
</feature>
<comment type="similarity">
    <text evidence="2">Belongs to the krueppel C2H2-type zinc-finger protein family.</text>
</comment>
<feature type="domain" description="C2H2-type" evidence="13">
    <location>
        <begin position="598"/>
        <end position="625"/>
    </location>
</feature>
<dbReference type="RefSeq" id="XP_072844439.1">
    <property type="nucleotide sequence ID" value="XM_072988338.1"/>
</dbReference>
<feature type="region of interest" description="Disordered" evidence="12">
    <location>
        <begin position="349"/>
        <end position="380"/>
    </location>
</feature>
<evidence type="ECO:0000259" key="14">
    <source>
        <dbReference type="PROSITE" id="PS50804"/>
    </source>
</evidence>
<sequence length="663" mass="74652">MDGESLSGSVHIKSLQVKEELKDGIFESWESRNEPTMPWEDIKVFLTHCGGANEARLWAGRLVPCLAEATGIFCSLRNREGFGKMKAAISRGEAGFQERQRFRRFCYEEAEGPREACGQLRDLCHRWLKPERRNKEQILELVILEQFLAILPWEMQGWVKEDRPETCGEAVALAEEFLQRRREEESQQEEAQTLLKEEESMSPTKEPILLDLQQVQVKSESEQEARTEEKGFHGEIQRFGGNEEPPSVGNLRPAKFLKTLLGKAKNISWDPKPGPTSRKKRGTKEAQESSPVAKESASVPRGGKGDPDNDPARPESLKWEPREEHKDDFGYGSDFLIDAEGKPHKPVDFKEMSSQSSNLIKQPSVPTGDKMCSCSNSGKSTRPVLSPVGHDLTLAEEELDECSGCGENIIYGSDLLKKERIHLGDKPRQEPFKCGETVHQNSSCPLSEKRAEMGEKPHKCPACGKSFSKRCALRCHKRIHTGERPYTCSECGKSFSRKSSLLLHVRTHSGVKPFQCSECGKSFFRSSDLMRHEITHTGEKPYTCSKCGRSFSQSSTLIAHERTHTGEKPYKCSICGRSFGHHSSLIKHERAHTGEKPYVCPACGRGFSQGLGLTLHMRTHTGERPFQCLACGKSYSQRSKLNRHEKVHAKEKLVQWNKSSSIL</sequence>
<reference evidence="15 16" key="1">
    <citation type="submission" date="2025-05" db="UniProtKB">
        <authorList>
            <consortium name="RefSeq"/>
        </authorList>
    </citation>
    <scope>NUCLEOTIDE SEQUENCE [LARGE SCALE GENOMIC DNA]</scope>
</reference>
<evidence type="ECO:0000256" key="5">
    <source>
        <dbReference type="ARBA" id="ARBA00022771"/>
    </source>
</evidence>
<evidence type="ECO:0000256" key="11">
    <source>
        <dbReference type="PROSITE-ProRule" id="PRU00042"/>
    </source>
</evidence>
<dbReference type="SUPFAM" id="SSF57667">
    <property type="entry name" value="beta-beta-alpha zinc fingers"/>
    <property type="match status" value="4"/>
</dbReference>
<feature type="domain" description="C2H2-type" evidence="13">
    <location>
        <begin position="570"/>
        <end position="597"/>
    </location>
</feature>
<keyword evidence="5 11" id="KW-0863">Zinc-finger</keyword>
<dbReference type="RefSeq" id="XP_072844438.1">
    <property type="nucleotide sequence ID" value="XM_072988337.1"/>
</dbReference>
<dbReference type="PROSITE" id="PS50157">
    <property type="entry name" value="ZINC_FINGER_C2H2_2"/>
    <property type="match status" value="8"/>
</dbReference>
<evidence type="ECO:0000256" key="1">
    <source>
        <dbReference type="ARBA" id="ARBA00004123"/>
    </source>
</evidence>
<evidence type="ECO:0000256" key="12">
    <source>
        <dbReference type="SAM" id="MobiDB-lite"/>
    </source>
</evidence>
<feature type="domain" description="C2H2-type" evidence="13">
    <location>
        <begin position="458"/>
        <end position="485"/>
    </location>
</feature>
<evidence type="ECO:0000256" key="8">
    <source>
        <dbReference type="ARBA" id="ARBA00023125"/>
    </source>
</evidence>
<evidence type="ECO:0000313" key="17">
    <source>
        <dbReference type="RefSeq" id="XP_072844438.1"/>
    </source>
</evidence>
<dbReference type="Gene3D" id="3.30.160.60">
    <property type="entry name" value="Classic Zinc Finger"/>
    <property type="match status" value="7"/>
</dbReference>
<gene>
    <name evidence="16 17 18" type="primary">LOC110070723</name>
</gene>
<keyword evidence="8" id="KW-0238">DNA-binding</keyword>
<feature type="region of interest" description="Disordered" evidence="12">
    <location>
        <begin position="181"/>
        <end position="251"/>
    </location>
</feature>
<dbReference type="Pfam" id="PF02023">
    <property type="entry name" value="SCAN"/>
    <property type="match status" value="1"/>
</dbReference>
<keyword evidence="15" id="KW-1185">Reference proteome</keyword>
<evidence type="ECO:0000313" key="16">
    <source>
        <dbReference type="RefSeq" id="XP_072844437.1"/>
    </source>
</evidence>
<feature type="compositionally biased region" description="Basic and acidic residues" evidence="12">
    <location>
        <begin position="219"/>
        <end position="236"/>
    </location>
</feature>
<dbReference type="InterPro" id="IPR038269">
    <property type="entry name" value="SCAN_sf"/>
</dbReference>
<evidence type="ECO:0000256" key="9">
    <source>
        <dbReference type="ARBA" id="ARBA00023163"/>
    </source>
</evidence>
<dbReference type="GeneID" id="110070723"/>
<dbReference type="SMART" id="SM00431">
    <property type="entry name" value="SCAN"/>
    <property type="match status" value="1"/>
</dbReference>
<protein>
    <submittedName>
        <fullName evidence="16 17">Uncharacterized protein isoform X1</fullName>
    </submittedName>
</protein>
<dbReference type="PROSITE" id="PS00028">
    <property type="entry name" value="ZINC_FINGER_C2H2_1"/>
    <property type="match status" value="7"/>
</dbReference>
<feature type="domain" description="SCAN box" evidence="14">
    <location>
        <begin position="99"/>
        <end position="180"/>
    </location>
</feature>
<organism evidence="15 18">
    <name type="scientific">Pogona vitticeps</name>
    <name type="common">central bearded dragon</name>
    <dbReference type="NCBI Taxonomy" id="103695"/>
    <lineage>
        <taxon>Eukaryota</taxon>
        <taxon>Metazoa</taxon>
        <taxon>Chordata</taxon>
        <taxon>Craniata</taxon>
        <taxon>Vertebrata</taxon>
        <taxon>Euteleostomi</taxon>
        <taxon>Lepidosauria</taxon>
        <taxon>Squamata</taxon>
        <taxon>Bifurcata</taxon>
        <taxon>Unidentata</taxon>
        <taxon>Episquamata</taxon>
        <taxon>Toxicofera</taxon>
        <taxon>Iguania</taxon>
        <taxon>Acrodonta</taxon>
        <taxon>Agamidae</taxon>
        <taxon>Amphibolurinae</taxon>
        <taxon>Pogona</taxon>
    </lineage>
</organism>
<dbReference type="PANTHER" id="PTHR24399">
    <property type="entry name" value="ZINC FINGER AND BTB DOMAIN-CONTAINING"/>
    <property type="match status" value="1"/>
</dbReference>
<dbReference type="InterPro" id="IPR036236">
    <property type="entry name" value="Znf_C2H2_sf"/>
</dbReference>
<feature type="region of interest" description="Disordered" evidence="12">
    <location>
        <begin position="265"/>
        <end position="333"/>
    </location>
</feature>
<evidence type="ECO:0000313" key="15">
    <source>
        <dbReference type="Proteomes" id="UP001652642"/>
    </source>
</evidence>
<dbReference type="SMART" id="SM00355">
    <property type="entry name" value="ZnF_C2H2"/>
    <property type="match status" value="7"/>
</dbReference>
<dbReference type="Proteomes" id="UP001652642">
    <property type="component" value="Chromosome 2"/>
</dbReference>
<accession>A0ABM5FGB0</accession>
<evidence type="ECO:0000256" key="7">
    <source>
        <dbReference type="ARBA" id="ARBA00023015"/>
    </source>
</evidence>
<keyword evidence="4" id="KW-0677">Repeat</keyword>
<keyword evidence="3" id="KW-0479">Metal-binding</keyword>
<dbReference type="PANTHER" id="PTHR24399:SF54">
    <property type="entry name" value="GASTRULA ZINC FINGER PROTEIN XLCGF26.1-LIKE-RELATED"/>
    <property type="match status" value="1"/>
</dbReference>
<feature type="domain" description="C2H2-type" evidence="13">
    <location>
        <begin position="400"/>
        <end position="427"/>
    </location>
</feature>
<feature type="domain" description="C2H2-type" evidence="13">
    <location>
        <begin position="626"/>
        <end position="653"/>
    </location>
</feature>
<dbReference type="Pfam" id="PF00096">
    <property type="entry name" value="zf-C2H2"/>
    <property type="match status" value="6"/>
</dbReference>
<keyword evidence="7" id="KW-0805">Transcription regulation</keyword>
<comment type="subcellular location">
    <subcellularLocation>
        <location evidence="1">Nucleus</location>
    </subcellularLocation>
</comment>
<dbReference type="CDD" id="cd07936">
    <property type="entry name" value="SCAN"/>
    <property type="match status" value="1"/>
</dbReference>
<keyword evidence="6" id="KW-0862">Zinc</keyword>
<evidence type="ECO:0000256" key="6">
    <source>
        <dbReference type="ARBA" id="ARBA00022833"/>
    </source>
</evidence>
<feature type="domain" description="C2H2-type" evidence="13">
    <location>
        <begin position="486"/>
        <end position="513"/>
    </location>
</feature>
<dbReference type="InterPro" id="IPR013087">
    <property type="entry name" value="Znf_C2H2_type"/>
</dbReference>
<feature type="domain" description="C2H2-type" evidence="13">
    <location>
        <begin position="514"/>
        <end position="541"/>
    </location>
</feature>
<evidence type="ECO:0000256" key="3">
    <source>
        <dbReference type="ARBA" id="ARBA00022723"/>
    </source>
</evidence>
<dbReference type="PROSITE" id="PS50804">
    <property type="entry name" value="SCAN_BOX"/>
    <property type="match status" value="1"/>
</dbReference>
<evidence type="ECO:0000256" key="4">
    <source>
        <dbReference type="ARBA" id="ARBA00022737"/>
    </source>
</evidence>
<dbReference type="SUPFAM" id="SSF47353">
    <property type="entry name" value="Retrovirus capsid dimerization domain-like"/>
    <property type="match status" value="1"/>
</dbReference>
<evidence type="ECO:0000256" key="10">
    <source>
        <dbReference type="ARBA" id="ARBA00023242"/>
    </source>
</evidence>
<dbReference type="Gene3D" id="1.10.4020.10">
    <property type="entry name" value="DNA breaking-rejoining enzymes"/>
    <property type="match status" value="1"/>
</dbReference>
<name>A0ABM5FGB0_9SAUR</name>
<evidence type="ECO:0000256" key="2">
    <source>
        <dbReference type="ARBA" id="ARBA00006991"/>
    </source>
</evidence>
<feature type="domain" description="C2H2-type" evidence="13">
    <location>
        <begin position="542"/>
        <end position="569"/>
    </location>
</feature>
<feature type="compositionally biased region" description="Polar residues" evidence="12">
    <location>
        <begin position="352"/>
        <end position="365"/>
    </location>
</feature>